<evidence type="ECO:0000313" key="9">
    <source>
        <dbReference type="EMBL" id="KAG0460019.1"/>
    </source>
</evidence>
<evidence type="ECO:0000256" key="4">
    <source>
        <dbReference type="ARBA" id="ARBA00023163"/>
    </source>
</evidence>
<organism evidence="9 10">
    <name type="scientific">Vanilla planifolia</name>
    <name type="common">Vanilla</name>
    <dbReference type="NCBI Taxonomy" id="51239"/>
    <lineage>
        <taxon>Eukaryota</taxon>
        <taxon>Viridiplantae</taxon>
        <taxon>Streptophyta</taxon>
        <taxon>Embryophyta</taxon>
        <taxon>Tracheophyta</taxon>
        <taxon>Spermatophyta</taxon>
        <taxon>Magnoliopsida</taxon>
        <taxon>Liliopsida</taxon>
        <taxon>Asparagales</taxon>
        <taxon>Orchidaceae</taxon>
        <taxon>Vanilloideae</taxon>
        <taxon>Vanilleae</taxon>
        <taxon>Vanilla</taxon>
    </lineage>
</organism>
<dbReference type="SMART" id="SM00380">
    <property type="entry name" value="AP2"/>
    <property type="match status" value="1"/>
</dbReference>
<sequence length="764" mass="86243">MATEMAATAATTKEAHYRGVRKRPWGRFAAEIRDPSKKTRTWLGTFDTAEEAARVYDEAARSIHGPKAKTNFSQSASEIKACHFDDEVETKKPFAFDLNLPPALFRILETSENELIQEFEMSIKSPTDEYARRLVEFCSAKGFERIVHDFGEKTSDEDFSNLSFDMMLAWESSSLSDEESHLVSEESFGKEKEDKKEDLQGHAELMHDDIPLFYSDIMPLLVDEEKNVGEDAFVWMASVLPLAADFVNARFVFETLTALTARRLHYPAYDKFLKEINKCAKYLQNQPEPTGFELAEDEFVLHVDGTARTQRVVRHIGATSWPGRLILTNMALYFEASKTLSYENALKIDLSNADLDHQVQAAATGPFGAPLFDKAIIYECSQLPEPVILEFPEFTNSMRRDLWLALIKEVVLMHRFISRFKKEFFEAGTTFQTWEVQARTILGIIRLHAAREMLRMAPPPPMNFLIFSLFNELPKGDFVLEELSNSLKKAATLNACSATAILKCLCVAPPIVHKLDAKEGIEETPSSEFSVSLASLETKIEQVREEAKEASIAKATVEKLRDEGIINSTLVLAELISPLKNIPSWIERIISWERPELSFVALIFSELMIYKEWFGLALGVLLLLVVGRMLCAKFGLIGQQPKEVLVSTTSEKTTLESIVAAQYGIKNLDATVKSMVITLLKIKSILEWRAPKHAKLASIVLSVVALLLMAVPFKLVLMAFLSYAFVSNLKTGRRVTSEQRKNRRLREWWETIPAVSVTVDGNPR</sequence>
<evidence type="ECO:0000256" key="7">
    <source>
        <dbReference type="SAM" id="Phobius"/>
    </source>
</evidence>
<dbReference type="Proteomes" id="UP000639772">
    <property type="component" value="Chromosome 12"/>
</dbReference>
<gene>
    <name evidence="9" type="ORF">HPP92_023147</name>
</gene>
<proteinExistence type="predicted"/>
<accession>A0A835PYT9</accession>
<protein>
    <recommendedName>
        <fullName evidence="8">AP2/ERF domain-containing protein</fullName>
    </recommendedName>
</protein>
<feature type="coiled-coil region" evidence="6">
    <location>
        <begin position="533"/>
        <end position="563"/>
    </location>
</feature>
<dbReference type="Gene3D" id="3.30.730.10">
    <property type="entry name" value="AP2/ERF domain"/>
    <property type="match status" value="1"/>
</dbReference>
<comment type="subcellular location">
    <subcellularLocation>
        <location evidence="1">Nucleus</location>
    </subcellularLocation>
</comment>
<keyword evidence="7" id="KW-0472">Membrane</keyword>
<dbReference type="Pfam" id="PF00847">
    <property type="entry name" value="AP2"/>
    <property type="match status" value="1"/>
</dbReference>
<dbReference type="PANTHER" id="PTHR31860:SF5">
    <property type="entry name" value="ARGH (DUF639)"/>
    <property type="match status" value="1"/>
</dbReference>
<dbReference type="Pfam" id="PF04842">
    <property type="entry name" value="DUF639"/>
    <property type="match status" value="1"/>
</dbReference>
<evidence type="ECO:0000256" key="2">
    <source>
        <dbReference type="ARBA" id="ARBA00023015"/>
    </source>
</evidence>
<keyword evidence="2" id="KW-0805">Transcription regulation</keyword>
<dbReference type="PANTHER" id="PTHR31860">
    <property type="entry name" value="HEAT-INDUCIBLE TRANSCRIPTION REPRESSOR (DUF639)-RELATED"/>
    <property type="match status" value="1"/>
</dbReference>
<keyword evidence="7" id="KW-0812">Transmembrane</keyword>
<dbReference type="InterPro" id="IPR001471">
    <property type="entry name" value="AP2/ERF_dom"/>
</dbReference>
<dbReference type="InterPro" id="IPR036955">
    <property type="entry name" value="AP2/ERF_dom_sf"/>
</dbReference>
<evidence type="ECO:0000256" key="3">
    <source>
        <dbReference type="ARBA" id="ARBA00023125"/>
    </source>
</evidence>
<dbReference type="GO" id="GO:0003700">
    <property type="term" value="F:DNA-binding transcription factor activity"/>
    <property type="evidence" value="ECO:0007669"/>
    <property type="project" value="InterPro"/>
</dbReference>
<feature type="transmembrane region" description="Helical" evidence="7">
    <location>
        <begin position="699"/>
        <end position="726"/>
    </location>
</feature>
<evidence type="ECO:0000256" key="1">
    <source>
        <dbReference type="ARBA" id="ARBA00004123"/>
    </source>
</evidence>
<keyword evidence="5" id="KW-0539">Nucleus</keyword>
<reference evidence="9 10" key="1">
    <citation type="journal article" date="2020" name="Nat. Food">
        <title>A phased Vanilla planifolia genome enables genetic improvement of flavour and production.</title>
        <authorList>
            <person name="Hasing T."/>
            <person name="Tang H."/>
            <person name="Brym M."/>
            <person name="Khazi F."/>
            <person name="Huang T."/>
            <person name="Chambers A.H."/>
        </authorList>
    </citation>
    <scope>NUCLEOTIDE SEQUENCE [LARGE SCALE GENOMIC DNA]</scope>
    <source>
        <tissue evidence="9">Leaf</tissue>
    </source>
</reference>
<comment type="caution">
    <text evidence="9">The sequence shown here is derived from an EMBL/GenBank/DDBJ whole genome shotgun (WGS) entry which is preliminary data.</text>
</comment>
<evidence type="ECO:0000256" key="6">
    <source>
        <dbReference type="SAM" id="Coils"/>
    </source>
</evidence>
<keyword evidence="7" id="KW-1133">Transmembrane helix</keyword>
<dbReference type="EMBL" id="JADCNM010000012">
    <property type="protein sequence ID" value="KAG0460019.1"/>
    <property type="molecule type" value="Genomic_DNA"/>
</dbReference>
<dbReference type="AlphaFoldDB" id="A0A835PYT9"/>
<evidence type="ECO:0000313" key="10">
    <source>
        <dbReference type="Proteomes" id="UP000639772"/>
    </source>
</evidence>
<dbReference type="GO" id="GO:0005634">
    <property type="term" value="C:nucleus"/>
    <property type="evidence" value="ECO:0007669"/>
    <property type="project" value="UniProtKB-SubCell"/>
</dbReference>
<evidence type="ECO:0000259" key="8">
    <source>
        <dbReference type="PROSITE" id="PS51032"/>
    </source>
</evidence>
<dbReference type="GO" id="GO:0003677">
    <property type="term" value="F:DNA binding"/>
    <property type="evidence" value="ECO:0007669"/>
    <property type="project" value="UniProtKB-KW"/>
</dbReference>
<feature type="transmembrane region" description="Helical" evidence="7">
    <location>
        <begin position="613"/>
        <end position="631"/>
    </location>
</feature>
<dbReference type="FunFam" id="3.30.730.10:FF:000001">
    <property type="entry name" value="Ethylene-responsive transcription factor 2"/>
    <property type="match status" value="1"/>
</dbReference>
<keyword evidence="4" id="KW-0804">Transcription</keyword>
<dbReference type="SUPFAM" id="SSF54171">
    <property type="entry name" value="DNA-binding domain"/>
    <property type="match status" value="1"/>
</dbReference>
<dbReference type="PRINTS" id="PR00367">
    <property type="entry name" value="ETHRSPELEMNT"/>
</dbReference>
<dbReference type="OrthoDB" id="1903413at2759"/>
<keyword evidence="6" id="KW-0175">Coiled coil</keyword>
<dbReference type="CDD" id="cd00018">
    <property type="entry name" value="AP2"/>
    <property type="match status" value="1"/>
</dbReference>
<feature type="domain" description="AP2/ERF" evidence="8">
    <location>
        <begin position="16"/>
        <end position="73"/>
    </location>
</feature>
<dbReference type="InterPro" id="IPR006927">
    <property type="entry name" value="DUF639"/>
</dbReference>
<name>A0A835PYT9_VANPL</name>
<dbReference type="PROSITE" id="PS51032">
    <property type="entry name" value="AP2_ERF"/>
    <property type="match status" value="1"/>
</dbReference>
<evidence type="ECO:0000256" key="5">
    <source>
        <dbReference type="ARBA" id="ARBA00023242"/>
    </source>
</evidence>
<keyword evidence="3" id="KW-0238">DNA-binding</keyword>
<dbReference type="InterPro" id="IPR016177">
    <property type="entry name" value="DNA-bd_dom_sf"/>
</dbReference>